<reference evidence="2" key="1">
    <citation type="submission" date="2023-03" db="EMBL/GenBank/DDBJ databases">
        <title>Chromosome-scale reference genome and RAD-based genetic map of yellow starthistle (Centaurea solstitialis) reveal putative structural variation and QTLs associated with invader traits.</title>
        <authorList>
            <person name="Reatini B."/>
            <person name="Cang F.A."/>
            <person name="Jiang Q."/>
            <person name="Mckibben M.T.W."/>
            <person name="Barker M.S."/>
            <person name="Rieseberg L.H."/>
            <person name="Dlugosch K.M."/>
        </authorList>
    </citation>
    <scope>NUCLEOTIDE SEQUENCE</scope>
    <source>
        <strain evidence="2">CAN-66</strain>
        <tissue evidence="2">Leaf</tissue>
    </source>
</reference>
<sequence length="98" mass="10688">MESLKDLMKRSHMTRMSSNKRCYFLDVTIIKKSPFPRWGSPFPIGDGDGDEIKFPNGDGDGDGDEDKGSGTGIGYGVPAPNPPHSHAYPYLSQPGDMI</sequence>
<evidence type="ECO:0000313" key="2">
    <source>
        <dbReference type="EMBL" id="KAJ9542243.1"/>
    </source>
</evidence>
<dbReference type="Proteomes" id="UP001172457">
    <property type="component" value="Chromosome 7"/>
</dbReference>
<dbReference type="AlphaFoldDB" id="A0AA38T153"/>
<protein>
    <submittedName>
        <fullName evidence="2">Uncharacterized protein</fullName>
    </submittedName>
</protein>
<organism evidence="2 3">
    <name type="scientific">Centaurea solstitialis</name>
    <name type="common">yellow star-thistle</name>
    <dbReference type="NCBI Taxonomy" id="347529"/>
    <lineage>
        <taxon>Eukaryota</taxon>
        <taxon>Viridiplantae</taxon>
        <taxon>Streptophyta</taxon>
        <taxon>Embryophyta</taxon>
        <taxon>Tracheophyta</taxon>
        <taxon>Spermatophyta</taxon>
        <taxon>Magnoliopsida</taxon>
        <taxon>eudicotyledons</taxon>
        <taxon>Gunneridae</taxon>
        <taxon>Pentapetalae</taxon>
        <taxon>asterids</taxon>
        <taxon>campanulids</taxon>
        <taxon>Asterales</taxon>
        <taxon>Asteraceae</taxon>
        <taxon>Carduoideae</taxon>
        <taxon>Cardueae</taxon>
        <taxon>Centaureinae</taxon>
        <taxon>Centaurea</taxon>
    </lineage>
</organism>
<proteinExistence type="predicted"/>
<accession>A0AA38T153</accession>
<comment type="caution">
    <text evidence="2">The sequence shown here is derived from an EMBL/GenBank/DDBJ whole genome shotgun (WGS) entry which is preliminary data.</text>
</comment>
<gene>
    <name evidence="2" type="ORF">OSB04_028749</name>
</gene>
<dbReference type="EMBL" id="JARYMX010000007">
    <property type="protein sequence ID" value="KAJ9542243.1"/>
    <property type="molecule type" value="Genomic_DNA"/>
</dbReference>
<keyword evidence="3" id="KW-1185">Reference proteome</keyword>
<feature type="region of interest" description="Disordered" evidence="1">
    <location>
        <begin position="38"/>
        <end position="98"/>
    </location>
</feature>
<name>A0AA38T153_9ASTR</name>
<evidence type="ECO:0000256" key="1">
    <source>
        <dbReference type="SAM" id="MobiDB-lite"/>
    </source>
</evidence>
<evidence type="ECO:0000313" key="3">
    <source>
        <dbReference type="Proteomes" id="UP001172457"/>
    </source>
</evidence>